<comment type="caution">
    <text evidence="1">The sequence shown here is derived from an EMBL/GenBank/DDBJ whole genome shotgun (WGS) entry which is preliminary data.</text>
</comment>
<proteinExistence type="predicted"/>
<gene>
    <name evidence="1" type="ORF">BI308_26005</name>
</gene>
<accession>A0A1L9QAD1</accession>
<dbReference type="AlphaFoldDB" id="A0A1L9QAD1"/>
<protein>
    <submittedName>
        <fullName evidence="1">Uncharacterized protein</fullName>
    </submittedName>
</protein>
<evidence type="ECO:0000313" key="1">
    <source>
        <dbReference type="EMBL" id="OJJ10686.1"/>
    </source>
</evidence>
<organism evidence="1 2">
    <name type="scientific">Roseofilum reptotaenium AO1-A</name>
    <dbReference type="NCBI Taxonomy" id="1925591"/>
    <lineage>
        <taxon>Bacteria</taxon>
        <taxon>Bacillati</taxon>
        <taxon>Cyanobacteriota</taxon>
        <taxon>Cyanophyceae</taxon>
        <taxon>Desertifilales</taxon>
        <taxon>Desertifilaceae</taxon>
        <taxon>Roseofilum</taxon>
    </lineage>
</organism>
<sequence length="79" mass="9262">MPVVIIPNDGATEEIERQSKSQSAIKREVDEMYYDLERNGEIDFETIADNLSYLGDDYLDCLYYNLVNHYSLYQHGYVD</sequence>
<dbReference type="Proteomes" id="UP000183940">
    <property type="component" value="Unassembled WGS sequence"/>
</dbReference>
<reference evidence="1" key="1">
    <citation type="submission" date="2016-10" db="EMBL/GenBank/DDBJ databases">
        <title>CRISPR-Cas defence system in Roseofilum reptotaenium: evidence of a bacteriophage-cyanobacterium arms race in the coral black band disease.</title>
        <authorList>
            <person name="Buerger P."/>
            <person name="Wood-Charlson E.M."/>
            <person name="Weynberg K.D."/>
            <person name="Willis B."/>
            <person name="Van Oppen M.J."/>
        </authorList>
    </citation>
    <scope>NUCLEOTIDE SEQUENCE [LARGE SCALE GENOMIC DNA]</scope>
    <source>
        <strain evidence="1">AO1-A</strain>
    </source>
</reference>
<name>A0A1L9QAD1_9CYAN</name>
<dbReference type="EMBL" id="MLAW01000127">
    <property type="protein sequence ID" value="OJJ10686.1"/>
    <property type="molecule type" value="Genomic_DNA"/>
</dbReference>
<keyword evidence="2" id="KW-1185">Reference proteome</keyword>
<evidence type="ECO:0000313" key="2">
    <source>
        <dbReference type="Proteomes" id="UP000183940"/>
    </source>
</evidence>